<dbReference type="VEuPathDB" id="TriTrypDB:BSAL_17215"/>
<dbReference type="Gene3D" id="2.60.120.10">
    <property type="entry name" value="Jelly Rolls"/>
    <property type="match status" value="2"/>
</dbReference>
<dbReference type="CDD" id="cd00038">
    <property type="entry name" value="CAP_ED"/>
    <property type="match status" value="2"/>
</dbReference>
<dbReference type="SUPFAM" id="SSF51206">
    <property type="entry name" value="cAMP-binding domain-like"/>
    <property type="match status" value="2"/>
</dbReference>
<dbReference type="InterPro" id="IPR014710">
    <property type="entry name" value="RmlC-like_jellyroll"/>
</dbReference>
<dbReference type="PRINTS" id="PR00103">
    <property type="entry name" value="CAMPKINASE"/>
</dbReference>
<feature type="domain" description="Cyclic nucleotide-binding" evidence="1">
    <location>
        <begin position="248"/>
        <end position="364"/>
    </location>
</feature>
<evidence type="ECO:0000313" key="2">
    <source>
        <dbReference type="EMBL" id="CUG88773.1"/>
    </source>
</evidence>
<dbReference type="EMBL" id="CYKH01001671">
    <property type="protein sequence ID" value="CUG88773.1"/>
    <property type="molecule type" value="Genomic_DNA"/>
</dbReference>
<dbReference type="PANTHER" id="PTHR11635">
    <property type="entry name" value="CAMP-DEPENDENT PROTEIN KINASE REGULATORY CHAIN"/>
    <property type="match status" value="1"/>
</dbReference>
<keyword evidence="3" id="KW-1185">Reference proteome</keyword>
<dbReference type="Pfam" id="PF00027">
    <property type="entry name" value="cNMP_binding"/>
    <property type="match status" value="2"/>
</dbReference>
<dbReference type="GO" id="GO:0005829">
    <property type="term" value="C:cytosol"/>
    <property type="evidence" value="ECO:0007669"/>
    <property type="project" value="TreeGrafter"/>
</dbReference>
<organism evidence="2 3">
    <name type="scientific">Bodo saltans</name>
    <name type="common">Flagellated protozoan</name>
    <dbReference type="NCBI Taxonomy" id="75058"/>
    <lineage>
        <taxon>Eukaryota</taxon>
        <taxon>Discoba</taxon>
        <taxon>Euglenozoa</taxon>
        <taxon>Kinetoplastea</taxon>
        <taxon>Metakinetoplastina</taxon>
        <taxon>Eubodonida</taxon>
        <taxon>Bodonidae</taxon>
        <taxon>Bodo</taxon>
    </lineage>
</organism>
<keyword evidence="2" id="KW-0418">Kinase</keyword>
<dbReference type="GO" id="GO:0034236">
    <property type="term" value="F:protein kinase A catalytic subunit binding"/>
    <property type="evidence" value="ECO:0007669"/>
    <property type="project" value="TreeGrafter"/>
</dbReference>
<dbReference type="InterPro" id="IPR050503">
    <property type="entry name" value="cAMP-dep_PK_reg_su-like"/>
</dbReference>
<keyword evidence="2" id="KW-0808">Transferase</keyword>
<dbReference type="Gene3D" id="3.80.10.10">
    <property type="entry name" value="Ribonuclease Inhibitor"/>
    <property type="match status" value="1"/>
</dbReference>
<gene>
    <name evidence="2" type="ORF">BSAL_17215</name>
</gene>
<dbReference type="FunFam" id="2.60.120.10:FF:000148">
    <property type="entry name" value="Protein kinase A regulatory subunit"/>
    <property type="match status" value="1"/>
</dbReference>
<dbReference type="OrthoDB" id="417078at2759"/>
<dbReference type="GO" id="GO:0016301">
    <property type="term" value="F:kinase activity"/>
    <property type="evidence" value="ECO:0007669"/>
    <property type="project" value="UniProtKB-KW"/>
</dbReference>
<dbReference type="GO" id="GO:0004862">
    <property type="term" value="F:cAMP-dependent protein kinase inhibitor activity"/>
    <property type="evidence" value="ECO:0007669"/>
    <property type="project" value="TreeGrafter"/>
</dbReference>
<feature type="domain" description="Cyclic nucleotide-binding" evidence="1">
    <location>
        <begin position="367"/>
        <end position="480"/>
    </location>
</feature>
<dbReference type="InterPro" id="IPR000595">
    <property type="entry name" value="cNMP-bd_dom"/>
</dbReference>
<dbReference type="PROSITE" id="PS50042">
    <property type="entry name" value="CNMP_BINDING_3"/>
    <property type="match status" value="2"/>
</dbReference>
<name>A0A0S4JEQ3_BODSA</name>
<dbReference type="OMA" id="QCEKNTI"/>
<dbReference type="AlphaFoldDB" id="A0A0S4JEQ3"/>
<dbReference type="PANTHER" id="PTHR11635:SF152">
    <property type="entry name" value="CAMP-DEPENDENT PROTEIN KINASE TYPE I REGULATORY SUBUNIT-RELATED"/>
    <property type="match status" value="1"/>
</dbReference>
<protein>
    <submittedName>
        <fullName evidence="2">Protein kinase A regulatory subunit, putative</fullName>
    </submittedName>
</protein>
<evidence type="ECO:0000259" key="1">
    <source>
        <dbReference type="PROSITE" id="PS50042"/>
    </source>
</evidence>
<dbReference type="InterPro" id="IPR032675">
    <property type="entry name" value="LRR_dom_sf"/>
</dbReference>
<dbReference type="FunFam" id="3.80.10.10:FF:000650">
    <property type="entry name" value="Protein kinase A regulatory subunit"/>
    <property type="match status" value="1"/>
</dbReference>
<dbReference type="InterPro" id="IPR018490">
    <property type="entry name" value="cNMP-bd_dom_sf"/>
</dbReference>
<dbReference type="GO" id="GO:0030552">
    <property type="term" value="F:cAMP binding"/>
    <property type="evidence" value="ECO:0007669"/>
    <property type="project" value="TreeGrafter"/>
</dbReference>
<dbReference type="Proteomes" id="UP000051952">
    <property type="component" value="Unassembled WGS sequence"/>
</dbReference>
<dbReference type="SMART" id="SM00100">
    <property type="entry name" value="cNMP"/>
    <property type="match status" value="2"/>
</dbReference>
<accession>A0A0S4JEQ3</accession>
<evidence type="ECO:0000313" key="3">
    <source>
        <dbReference type="Proteomes" id="UP000051952"/>
    </source>
</evidence>
<proteinExistence type="predicted"/>
<reference evidence="3" key="1">
    <citation type="submission" date="2015-09" db="EMBL/GenBank/DDBJ databases">
        <authorList>
            <consortium name="Pathogen Informatics"/>
        </authorList>
    </citation>
    <scope>NUCLEOTIDE SEQUENCE [LARGE SCALE GENOMIC DNA]</scope>
    <source>
        <strain evidence="3">Lake Konstanz</strain>
    </source>
</reference>
<dbReference type="SUPFAM" id="SSF52047">
    <property type="entry name" value="RNI-like"/>
    <property type="match status" value="1"/>
</dbReference>
<sequence>MSSSDKSAVAAYVIACKKHGVKRPNPALVKYFKDEEPVAEDIEELDLSGNYVGNRGILALLDVIESSLPNFRCLNISNQKLYNTDLSEDSVKGNATVDRIVDVLKAHPTANALDISNNPISNYAGRKLLGLVQLNSRMCRVELHDTRVDFDLRKRIQSQCEKNTVALWENQASTPEPEEDAPFGEHKQWAPTTKGADLTALGAAKVRRATVRSEGIDPEEAKKYVPPVIEKSEAETRLICELLSRNVLFGFLTSKDLKGVAGAMQQKIFYKDDVVMAQGSISNTLYIIQFGNADIIKEGQKVFVKVEGTAVGEIELMYDTPCVATVRVSSERLVTWALDRETYRNLVMGTAIRRRETYMKHLEAVPFLESLGSYEKLQVADALSSDEYQAGDHIIRYDTEGEWMFIILEGVVEVFGRDSEGQSTKVCEFKEGDYIGELEFLNNHRTVADVVAKTEVHTAKLNRRHFEMCLGPVIELLKRNTHHPKYEYYQNVLSKNNQS</sequence>
<dbReference type="GO" id="GO:0005952">
    <property type="term" value="C:cAMP-dependent protein kinase complex"/>
    <property type="evidence" value="ECO:0007669"/>
    <property type="project" value="InterPro"/>
</dbReference>